<dbReference type="InterPro" id="IPR036259">
    <property type="entry name" value="MFS_trans_sf"/>
</dbReference>
<dbReference type="PANTHER" id="PTHR10924:SF27">
    <property type="entry name" value="SOLUTE CARRIER FAMILY 49 MEMBER 4"/>
    <property type="match status" value="1"/>
</dbReference>
<evidence type="ECO:0000313" key="13">
    <source>
        <dbReference type="Ensembl" id="ENSGMOP00000054262.1"/>
    </source>
</evidence>
<feature type="transmembrane region" description="Helical" evidence="12">
    <location>
        <begin position="162"/>
        <end position="183"/>
    </location>
</feature>
<name>A0A8C5C1C3_GADMO</name>
<dbReference type="PANTHER" id="PTHR10924">
    <property type="entry name" value="MAJOR FACILITATOR SUPERFAMILY PROTEIN-RELATED"/>
    <property type="match status" value="1"/>
</dbReference>
<organism evidence="13 14">
    <name type="scientific">Gadus morhua</name>
    <name type="common">Atlantic cod</name>
    <dbReference type="NCBI Taxonomy" id="8049"/>
    <lineage>
        <taxon>Eukaryota</taxon>
        <taxon>Metazoa</taxon>
        <taxon>Chordata</taxon>
        <taxon>Craniata</taxon>
        <taxon>Vertebrata</taxon>
        <taxon>Euteleostomi</taxon>
        <taxon>Actinopterygii</taxon>
        <taxon>Neopterygii</taxon>
        <taxon>Teleostei</taxon>
        <taxon>Neoteleostei</taxon>
        <taxon>Acanthomorphata</taxon>
        <taxon>Zeiogadaria</taxon>
        <taxon>Gadariae</taxon>
        <taxon>Gadiformes</taxon>
        <taxon>Gadoidei</taxon>
        <taxon>Gadidae</taxon>
        <taxon>Gadus</taxon>
    </lineage>
</organism>
<dbReference type="Ensembl" id="ENSGMOT00000053864.1">
    <property type="protein sequence ID" value="ENSGMOP00000054262.1"/>
    <property type="gene ID" value="ENSGMOG00000010357.2"/>
</dbReference>
<feature type="transmembrane region" description="Helical" evidence="12">
    <location>
        <begin position="400"/>
        <end position="421"/>
    </location>
</feature>
<evidence type="ECO:0000256" key="1">
    <source>
        <dbReference type="ARBA" id="ARBA00004155"/>
    </source>
</evidence>
<comment type="catalytic activity">
    <reaction evidence="10">
        <text>pyridoxine(out) + n H(+)(out) = pyridoxine(in) + n H(+)(in)</text>
        <dbReference type="Rhea" id="RHEA:76203"/>
        <dbReference type="ChEBI" id="CHEBI:15378"/>
        <dbReference type="ChEBI" id="CHEBI:16709"/>
    </reaction>
</comment>
<proteinExistence type="inferred from homology"/>
<feature type="transmembrane region" description="Helical" evidence="12">
    <location>
        <begin position="300"/>
        <end position="319"/>
    </location>
</feature>
<keyword evidence="4 12" id="KW-0812">Transmembrane</keyword>
<keyword evidence="7" id="KW-0325">Glycoprotein</keyword>
<evidence type="ECO:0000256" key="4">
    <source>
        <dbReference type="ARBA" id="ARBA00022692"/>
    </source>
</evidence>
<keyword evidence="6 12" id="KW-0472">Membrane</keyword>
<evidence type="ECO:0000256" key="12">
    <source>
        <dbReference type="SAM" id="Phobius"/>
    </source>
</evidence>
<dbReference type="OMA" id="VCFRESY"/>
<dbReference type="Proteomes" id="UP000694546">
    <property type="component" value="Chromosome 20"/>
</dbReference>
<reference evidence="13" key="1">
    <citation type="submission" date="2025-08" db="UniProtKB">
        <authorList>
            <consortium name="Ensembl"/>
        </authorList>
    </citation>
    <scope>IDENTIFICATION</scope>
</reference>
<feature type="transmembrane region" description="Helical" evidence="12">
    <location>
        <begin position="213"/>
        <end position="233"/>
    </location>
</feature>
<evidence type="ECO:0000256" key="8">
    <source>
        <dbReference type="ARBA" id="ARBA00023228"/>
    </source>
</evidence>
<evidence type="ECO:0000256" key="11">
    <source>
        <dbReference type="SAM" id="MobiDB-lite"/>
    </source>
</evidence>
<evidence type="ECO:0000313" key="14">
    <source>
        <dbReference type="Proteomes" id="UP000694546"/>
    </source>
</evidence>
<evidence type="ECO:0000256" key="10">
    <source>
        <dbReference type="ARBA" id="ARBA00048410"/>
    </source>
</evidence>
<evidence type="ECO:0000256" key="5">
    <source>
        <dbReference type="ARBA" id="ARBA00022989"/>
    </source>
</evidence>
<dbReference type="GO" id="GO:0005765">
    <property type="term" value="C:lysosomal membrane"/>
    <property type="evidence" value="ECO:0007669"/>
    <property type="project" value="UniProtKB-SubCell"/>
</dbReference>
<keyword evidence="3" id="KW-0813">Transport</keyword>
<evidence type="ECO:0000256" key="3">
    <source>
        <dbReference type="ARBA" id="ARBA00022448"/>
    </source>
</evidence>
<dbReference type="GeneTree" id="ENSGT01030000234625"/>
<feature type="transmembrane region" description="Helical" evidence="12">
    <location>
        <begin position="74"/>
        <end position="94"/>
    </location>
</feature>
<accession>A0A8C5C1C3</accession>
<keyword evidence="8" id="KW-0458">Lysosome</keyword>
<evidence type="ECO:0000256" key="9">
    <source>
        <dbReference type="ARBA" id="ARBA00037192"/>
    </source>
</evidence>
<dbReference type="SUPFAM" id="SSF103473">
    <property type="entry name" value="MFS general substrate transporter"/>
    <property type="match status" value="1"/>
</dbReference>
<feature type="region of interest" description="Disordered" evidence="11">
    <location>
        <begin position="1"/>
        <end position="20"/>
    </location>
</feature>
<keyword evidence="14" id="KW-1185">Reference proteome</keyword>
<feature type="transmembrane region" description="Helical" evidence="12">
    <location>
        <begin position="365"/>
        <end position="388"/>
    </location>
</feature>
<reference evidence="13" key="2">
    <citation type="submission" date="2025-09" db="UniProtKB">
        <authorList>
            <consortium name="Ensembl"/>
        </authorList>
    </citation>
    <scope>IDENTIFICATION</scope>
</reference>
<comment type="similarity">
    <text evidence="2">Belongs to the major facilitator superfamily.</text>
</comment>
<dbReference type="Gene3D" id="1.20.1250.20">
    <property type="entry name" value="MFS general substrate transporter like domains"/>
    <property type="match status" value="1"/>
</dbReference>
<comment type="function">
    <text evidence="9">Mediates H(+)-dependent pyridoxine transport.</text>
</comment>
<evidence type="ECO:0000256" key="2">
    <source>
        <dbReference type="ARBA" id="ARBA00008335"/>
    </source>
</evidence>
<evidence type="ECO:0000256" key="6">
    <source>
        <dbReference type="ARBA" id="ARBA00023136"/>
    </source>
</evidence>
<comment type="subcellular location">
    <subcellularLocation>
        <location evidence="1">Lysosome membrane</location>
        <topology evidence="1">Multi-pass membrane protein</topology>
    </subcellularLocation>
</comment>
<feature type="transmembrane region" description="Helical" evidence="12">
    <location>
        <begin position="331"/>
        <end position="349"/>
    </location>
</feature>
<sequence length="461" mass="50304">MGTASSEQAEREPLLSPSSTETNDLPVYSRVYGRRWLVLTFFSLLGFLQGMVWNSWGPIQNSAIRAFGFNKSDIAVLVLWGPVGYIPWLLFMWLMDNKERGWTWVPFTLKSLTLDRFPPRASGRLIHGGQLLNGLAGPTVMSAGPLLSTTWFAPDQRATATAVATLVPYLGSAASFLLGPLLVPAPNDSMPTTARGASGGTPHDLFIRDRIQLLMYSEFGAVAVLFGAVLLYFPSRPPMPPSVAAASQRLSYRSSIIRLLSNGRFLMIAVAYAVPLGVVAGWSGVLDMILTPAKVSQVDAGWIGFWSIVGGCVFGVAMARFADSIRGMLKLILVLMLAGASLSATWFTLTCLTRLTHLPSTAATLYTSCILVGIFINSSVPMFFELFIETVYPVPEGITCGVVTFLGNLVMGLLLFFLTFSCTDLSWLNWCLTGSCLFSLMLILLFRESYDRLYLDVFVSA</sequence>
<feature type="transmembrane region" description="Helical" evidence="12">
    <location>
        <begin position="36"/>
        <end position="54"/>
    </location>
</feature>
<feature type="transmembrane region" description="Helical" evidence="12">
    <location>
        <begin position="265"/>
        <end position="285"/>
    </location>
</feature>
<dbReference type="FunFam" id="1.20.1250.20:FF:000162">
    <property type="entry name" value="disrupted in renal carcinoma protein 2"/>
    <property type="match status" value="1"/>
</dbReference>
<dbReference type="AlphaFoldDB" id="A0A8C5C1C3"/>
<evidence type="ECO:0000256" key="7">
    <source>
        <dbReference type="ARBA" id="ARBA00023180"/>
    </source>
</evidence>
<gene>
    <name evidence="13" type="primary">SLC49A4</name>
</gene>
<protein>
    <submittedName>
        <fullName evidence="13">Solute carrier family 49 member 4</fullName>
    </submittedName>
</protein>
<feature type="transmembrane region" description="Helical" evidence="12">
    <location>
        <begin position="427"/>
        <end position="446"/>
    </location>
</feature>
<dbReference type="InterPro" id="IPR049680">
    <property type="entry name" value="FLVCR1-2_SLC49-like"/>
</dbReference>
<keyword evidence="5 12" id="KW-1133">Transmembrane helix</keyword>